<keyword evidence="4" id="KW-1017">Isopeptide bond</keyword>
<reference evidence="26" key="1">
    <citation type="journal article" date="2012" name="G3 (Bethesda)">
        <title>Pichia sorbitophila, an interspecies yeast hybrid reveals early steps of genome resolution following polyploidization.</title>
        <authorList>
            <person name="Leh Louis V."/>
            <person name="Despons L."/>
            <person name="Friedrich A."/>
            <person name="Martin T."/>
            <person name="Durrens P."/>
            <person name="Casaregola S."/>
            <person name="Neuveglise C."/>
            <person name="Fairhead C."/>
            <person name="Marck C."/>
            <person name="Cruz J.A."/>
            <person name="Straub M.L."/>
            <person name="Kugler V."/>
            <person name="Sacerdot C."/>
            <person name="Uzunov Z."/>
            <person name="Thierry A."/>
            <person name="Weiss S."/>
            <person name="Bleykasten C."/>
            <person name="De Montigny J."/>
            <person name="Jacques N."/>
            <person name="Jung P."/>
            <person name="Lemaire M."/>
            <person name="Mallet S."/>
            <person name="Morel G."/>
            <person name="Richard G.F."/>
            <person name="Sarkar A."/>
            <person name="Savel G."/>
            <person name="Schacherer J."/>
            <person name="Seret M.L."/>
            <person name="Talla E."/>
            <person name="Samson G."/>
            <person name="Jubin C."/>
            <person name="Poulain J."/>
            <person name="Vacherie B."/>
            <person name="Barbe V."/>
            <person name="Pelletier E."/>
            <person name="Sherman D.J."/>
            <person name="Westhof E."/>
            <person name="Weissenbach J."/>
            <person name="Baret P.V."/>
            <person name="Wincker P."/>
            <person name="Gaillardin C."/>
            <person name="Dujon B."/>
            <person name="Souciet J.L."/>
        </authorList>
    </citation>
    <scope>NUCLEOTIDE SEQUENCE [LARGE SCALE GENOMIC DNA]</scope>
    <source>
        <strain evidence="26">CBS 270.75 / DBVPG 7215 / KCTC 17166 / NRRL Y-17582</strain>
    </source>
</reference>
<dbReference type="GO" id="GO:0005634">
    <property type="term" value="C:nucleus"/>
    <property type="evidence" value="ECO:0007669"/>
    <property type="project" value="UniProtKB-SubCell"/>
</dbReference>
<evidence type="ECO:0000256" key="9">
    <source>
        <dbReference type="ARBA" id="ARBA00022840"/>
    </source>
</evidence>
<dbReference type="AlphaFoldDB" id="G8JNW3"/>
<dbReference type="InterPro" id="IPR000330">
    <property type="entry name" value="SNF2_N"/>
</dbReference>
<evidence type="ECO:0000256" key="18">
    <source>
        <dbReference type="ARBA" id="ARBA00065350"/>
    </source>
</evidence>
<dbReference type="GeneID" id="11470773"/>
<dbReference type="KEGG" id="erc:Ecym_2678"/>
<dbReference type="PANTHER" id="PTHR45629">
    <property type="entry name" value="SNF2/RAD54 FAMILY MEMBER"/>
    <property type="match status" value="1"/>
</dbReference>
<organism evidence="25 26">
    <name type="scientific">Eremothecium cymbalariae (strain CBS 270.75 / DBVPG 7215 / KCTC 17166 / NRRL Y-17582)</name>
    <name type="common">Yeast</name>
    <dbReference type="NCBI Taxonomy" id="931890"/>
    <lineage>
        <taxon>Eukaryota</taxon>
        <taxon>Fungi</taxon>
        <taxon>Dikarya</taxon>
        <taxon>Ascomycota</taxon>
        <taxon>Saccharomycotina</taxon>
        <taxon>Saccharomycetes</taxon>
        <taxon>Saccharomycetales</taxon>
        <taxon>Saccharomycetaceae</taxon>
        <taxon>Eremothecium</taxon>
    </lineage>
</organism>
<evidence type="ECO:0000256" key="19">
    <source>
        <dbReference type="ARBA" id="ARBA00072543"/>
    </source>
</evidence>
<evidence type="ECO:0000256" key="21">
    <source>
        <dbReference type="ARBA" id="ARBA00077864"/>
    </source>
</evidence>
<name>G8JNW3_ERECY</name>
<evidence type="ECO:0000256" key="11">
    <source>
        <dbReference type="ARBA" id="ARBA00023125"/>
    </source>
</evidence>
<keyword evidence="9" id="KW-0067">ATP-binding</keyword>
<dbReference type="CDD" id="cd18793">
    <property type="entry name" value="SF2_C_SNF"/>
    <property type="match status" value="1"/>
</dbReference>
<dbReference type="SMART" id="SM00490">
    <property type="entry name" value="HELICc"/>
    <property type="match status" value="1"/>
</dbReference>
<dbReference type="Gene3D" id="3.40.50.10810">
    <property type="entry name" value="Tandem AAA-ATPase domain"/>
    <property type="match status" value="1"/>
</dbReference>
<comment type="subcellular location">
    <subcellularLocation>
        <location evidence="1">Nucleus</location>
    </subcellularLocation>
</comment>
<comment type="catalytic activity">
    <reaction evidence="16">
        <text>ATP + H2O = ADP + phosphate + H(+)</text>
        <dbReference type="Rhea" id="RHEA:13065"/>
        <dbReference type="ChEBI" id="CHEBI:15377"/>
        <dbReference type="ChEBI" id="CHEBI:15378"/>
        <dbReference type="ChEBI" id="CHEBI:30616"/>
        <dbReference type="ChEBI" id="CHEBI:43474"/>
        <dbReference type="ChEBI" id="CHEBI:456216"/>
        <dbReference type="EC" id="3.6.4.12"/>
    </reaction>
</comment>
<dbReference type="FunCoup" id="G8JNW3">
    <property type="interactions" value="62"/>
</dbReference>
<evidence type="ECO:0000256" key="5">
    <source>
        <dbReference type="ARBA" id="ARBA00022741"/>
    </source>
</evidence>
<protein>
    <recommendedName>
        <fullName evidence="19">DNA repair and recombination protein RDH54</fullName>
        <ecNumber evidence="3">3.6.4.12</ecNumber>
    </recommendedName>
    <alternativeName>
        <fullName evidence="22">RAD homolog 54</fullName>
    </alternativeName>
    <alternativeName>
        <fullName evidence="21">Recombination factor TID1</fullName>
    </alternativeName>
    <alternativeName>
        <fullName evidence="20">Two hybrid interaction with DMC1 protein 1</fullName>
    </alternativeName>
</protein>
<comment type="similarity">
    <text evidence="2">Belongs to the SNF2/RAD54 helicase family.</text>
</comment>
<evidence type="ECO:0000256" key="4">
    <source>
        <dbReference type="ARBA" id="ARBA00022499"/>
    </source>
</evidence>
<dbReference type="GO" id="GO:0032392">
    <property type="term" value="P:DNA geometric change"/>
    <property type="evidence" value="ECO:0007669"/>
    <property type="project" value="EnsemblFungi"/>
</dbReference>
<dbReference type="OMA" id="FTIMYRK"/>
<keyword evidence="12" id="KW-0233">DNA recombination</keyword>
<dbReference type="Pfam" id="PF00271">
    <property type="entry name" value="Helicase_C"/>
    <property type="match status" value="1"/>
</dbReference>
<dbReference type="Gene3D" id="1.20.120.850">
    <property type="entry name" value="SWI2/SNF2 ATPases, N-terminal domain"/>
    <property type="match status" value="1"/>
</dbReference>
<evidence type="ECO:0000256" key="8">
    <source>
        <dbReference type="ARBA" id="ARBA00022806"/>
    </source>
</evidence>
<feature type="domain" description="Helicase C-terminal" evidence="24">
    <location>
        <begin position="634"/>
        <end position="792"/>
    </location>
</feature>
<dbReference type="GO" id="GO:0003690">
    <property type="term" value="F:double-stranded DNA binding"/>
    <property type="evidence" value="ECO:0007669"/>
    <property type="project" value="EnsemblFungi"/>
</dbReference>
<evidence type="ECO:0000313" key="25">
    <source>
        <dbReference type="EMBL" id="AET38388.1"/>
    </source>
</evidence>
<evidence type="ECO:0000256" key="17">
    <source>
        <dbReference type="ARBA" id="ARBA00060154"/>
    </source>
</evidence>
<dbReference type="Gene3D" id="3.40.50.300">
    <property type="entry name" value="P-loop containing nucleotide triphosphate hydrolases"/>
    <property type="match status" value="1"/>
</dbReference>
<dbReference type="GO" id="GO:0016787">
    <property type="term" value="F:hydrolase activity"/>
    <property type="evidence" value="ECO:0007669"/>
    <property type="project" value="UniProtKB-KW"/>
</dbReference>
<dbReference type="GO" id="GO:0007131">
    <property type="term" value="P:reciprocal meiotic recombination"/>
    <property type="evidence" value="ECO:0007669"/>
    <property type="project" value="EnsemblFungi"/>
</dbReference>
<evidence type="ECO:0000256" key="22">
    <source>
        <dbReference type="ARBA" id="ARBA00082011"/>
    </source>
</evidence>
<evidence type="ECO:0000256" key="1">
    <source>
        <dbReference type="ARBA" id="ARBA00004123"/>
    </source>
</evidence>
<dbReference type="InParanoid" id="G8JNW3"/>
<evidence type="ECO:0000313" key="26">
    <source>
        <dbReference type="Proteomes" id="UP000006790"/>
    </source>
</evidence>
<keyword evidence="14" id="KW-0539">Nucleus</keyword>
<dbReference type="RefSeq" id="XP_003645205.1">
    <property type="nucleotide sequence ID" value="XM_003645157.1"/>
</dbReference>
<sequence>MSYRSSLQSYQNKPFKAPKMAGKLSSQCEVDNISSQGQDAKYVVPITISETNAKSEVEQTKKRKLNARLYMITFRKSSTKKNKTWDGDGYGLISASEEHITLYNEGGKRLGTHPWYLNKDMSDLILKCGSGWECQLDYEITDTKEYADTLRLLKPQGSISDSDKEGLHIARRNPTAFPSLSGPKDANVPTRVPISKLFTPTIETKFRSVLKQSESTAALTSNSSLRNGDKTYQALFDKTKIENPLVMNRAVDDEVEIIVDPLLSKTLRPHQRIGVKFMYDCIRGLSRPENDDVQKDITLEYDGDIKGCLLADEMGLGKTYMTITLIWTLLKQHPKPSNVPCSQSGVALQGMCHKILVVCPVTLIGNWKKEFTKWLPLNKIGVLTLSNKNTPEKDKSDVRNFLRVQRTYHVLILGYEKLLAVVSELEQGKNKLGLLVCDEGHRLKNANSKILKCLTDLDIDRKVILTGTPIQNDLNEFYTIINFINPGILGSFSCFKRTYINPITRARDVNNRFSEKIQSLGESKSQDLIEITKRFTLRRTSSIIANYLPPKTDLVIFCKPTVHQIETFKMLLLAGQIDFQRLQTSSSLGLITLFKKVCNSPSLISSDPYYQNTIQNHGKFAKLVNSIDSGKLKVLMSLLSHIRNNTDGEKVVIVSNYTQTLDIIQGLMASSSLSFVRLDGSTPAKERDSIVSLFNSSPNVFGFLLSAKSGGVGLNLIGASRLILFDNDWNPSVDLQAMSRIHRDGQKRPCFIYRLVTTGCIDEKIFQRQLMKNNLSKKFLDNHLDEKTNDNLFEKEDLKDLFTIQTATKCNTHDLICSCPGLGHQFEEKDLCKPHSADKESTSEVNTDGWMCASDFKDMVEEHQKEASALKNELMRKCLVGYRHINPELIADLRDPIIERTLVDLPNVMTFAFVCSSIE</sequence>
<evidence type="ECO:0000256" key="20">
    <source>
        <dbReference type="ARBA" id="ARBA00076096"/>
    </source>
</evidence>
<dbReference type="GO" id="GO:0003678">
    <property type="term" value="F:DNA helicase activity"/>
    <property type="evidence" value="ECO:0007669"/>
    <property type="project" value="UniProtKB-EC"/>
</dbReference>
<keyword evidence="10" id="KW-0832">Ubl conjugation</keyword>
<feature type="domain" description="Helicase ATP-binding" evidence="23">
    <location>
        <begin position="299"/>
        <end position="487"/>
    </location>
</feature>
<evidence type="ECO:0000256" key="6">
    <source>
        <dbReference type="ARBA" id="ARBA00022763"/>
    </source>
</evidence>
<evidence type="ECO:0000256" key="3">
    <source>
        <dbReference type="ARBA" id="ARBA00012551"/>
    </source>
</evidence>
<dbReference type="InterPro" id="IPR014001">
    <property type="entry name" value="Helicase_ATP-bd"/>
</dbReference>
<dbReference type="CDD" id="cd18004">
    <property type="entry name" value="DEXHc_RAD54"/>
    <property type="match status" value="1"/>
</dbReference>
<comment type="function">
    <text evidence="17">Involved in the recombinational repair of double-strand breaks (DSB) in DNA during mitosis and meiosis. Has DNA dependent ATPase activity. Promotes D-loop (displacement loop) formation with RAD51 recombinase. Modifies the topology of double-stranded DNA during the D-loop reaction to facilitate the invasion of the homologous duplex molecule by the initiating single-stranded DNA substrate. Required for adaptation from G2/M checkpoint arrest induced by a double strand break, by participating in monitoring the extent of single-stranded DNA produced by resection of DNA ends. This role is distinct from its roles in recombination. Promotes colocalization of RAD51 and DMC1 during meiotic recombination. Involved in crossover interference.</text>
</comment>
<accession>G8JNW3</accession>
<evidence type="ECO:0000256" key="10">
    <source>
        <dbReference type="ARBA" id="ARBA00022843"/>
    </source>
</evidence>
<dbReference type="GO" id="GO:0000724">
    <property type="term" value="P:double-strand break repair via homologous recombination"/>
    <property type="evidence" value="ECO:0007669"/>
    <property type="project" value="TreeGrafter"/>
</dbReference>
<dbReference type="InterPro" id="IPR050496">
    <property type="entry name" value="SNF2_RAD54_helicase_repair"/>
</dbReference>
<dbReference type="PANTHER" id="PTHR45629:SF7">
    <property type="entry name" value="DNA EXCISION REPAIR PROTEIN ERCC-6-RELATED"/>
    <property type="match status" value="1"/>
</dbReference>
<evidence type="ECO:0000256" key="16">
    <source>
        <dbReference type="ARBA" id="ARBA00047995"/>
    </source>
</evidence>
<keyword evidence="5" id="KW-0547">Nucleotide-binding</keyword>
<proteinExistence type="inferred from homology"/>
<evidence type="ECO:0000256" key="2">
    <source>
        <dbReference type="ARBA" id="ARBA00007025"/>
    </source>
</evidence>
<dbReference type="OrthoDB" id="413460at2759"/>
<evidence type="ECO:0000259" key="23">
    <source>
        <dbReference type="PROSITE" id="PS51192"/>
    </source>
</evidence>
<dbReference type="SUPFAM" id="SSF52540">
    <property type="entry name" value="P-loop containing nucleoside triphosphate hydrolases"/>
    <property type="match status" value="2"/>
</dbReference>
<keyword evidence="6" id="KW-0227">DNA damage</keyword>
<dbReference type="GO" id="GO:0045144">
    <property type="term" value="P:meiotic sister chromatid segregation"/>
    <property type="evidence" value="ECO:0007669"/>
    <property type="project" value="EnsemblFungi"/>
</dbReference>
<evidence type="ECO:0000256" key="12">
    <source>
        <dbReference type="ARBA" id="ARBA00023172"/>
    </source>
</evidence>
<dbReference type="SMART" id="SM00487">
    <property type="entry name" value="DEXDc"/>
    <property type="match status" value="1"/>
</dbReference>
<comment type="subunit">
    <text evidence="18">Interacts with RAD51 and DMC1.</text>
</comment>
<dbReference type="GO" id="GO:0015616">
    <property type="term" value="F:DNA translocase activity"/>
    <property type="evidence" value="ECO:0007669"/>
    <property type="project" value="EnsemblFungi"/>
</dbReference>
<keyword evidence="8" id="KW-0347">Helicase</keyword>
<dbReference type="PROSITE" id="PS51194">
    <property type="entry name" value="HELICASE_CTER"/>
    <property type="match status" value="1"/>
</dbReference>
<dbReference type="InterPro" id="IPR001650">
    <property type="entry name" value="Helicase_C-like"/>
</dbReference>
<evidence type="ECO:0000256" key="14">
    <source>
        <dbReference type="ARBA" id="ARBA00023242"/>
    </source>
</evidence>
<dbReference type="PROSITE" id="PS51192">
    <property type="entry name" value="HELICASE_ATP_BIND_1"/>
    <property type="match status" value="1"/>
</dbReference>
<dbReference type="EMBL" id="CP002498">
    <property type="protein sequence ID" value="AET38388.1"/>
    <property type="molecule type" value="Genomic_DNA"/>
</dbReference>
<keyword evidence="15" id="KW-0469">Meiosis</keyword>
<evidence type="ECO:0000259" key="24">
    <source>
        <dbReference type="PROSITE" id="PS51194"/>
    </source>
</evidence>
<keyword evidence="13" id="KW-0234">DNA repair</keyword>
<dbReference type="GO" id="GO:0030491">
    <property type="term" value="P:heteroduplex formation"/>
    <property type="evidence" value="ECO:0007669"/>
    <property type="project" value="EnsemblFungi"/>
</dbReference>
<dbReference type="FunFam" id="3.40.50.10810:FF:000058">
    <property type="entry name" value="RDH54p DNA-dependent ATPase"/>
    <property type="match status" value="1"/>
</dbReference>
<gene>
    <name evidence="25" type="ordered locus">Ecym_2678</name>
</gene>
<dbReference type="GO" id="GO:0005524">
    <property type="term" value="F:ATP binding"/>
    <property type="evidence" value="ECO:0007669"/>
    <property type="project" value="InterPro"/>
</dbReference>
<evidence type="ECO:0000256" key="15">
    <source>
        <dbReference type="ARBA" id="ARBA00023254"/>
    </source>
</evidence>
<dbReference type="eggNOG" id="KOG0390">
    <property type="taxonomic scope" value="Eukaryota"/>
</dbReference>
<keyword evidence="7" id="KW-0378">Hydrolase</keyword>
<dbReference type="InterPro" id="IPR027417">
    <property type="entry name" value="P-loop_NTPase"/>
</dbReference>
<dbReference type="Proteomes" id="UP000006790">
    <property type="component" value="Chromosome 2"/>
</dbReference>
<dbReference type="EC" id="3.6.4.12" evidence="3"/>
<dbReference type="InterPro" id="IPR049730">
    <property type="entry name" value="SNF2/RAD54-like_C"/>
</dbReference>
<dbReference type="Pfam" id="PF00176">
    <property type="entry name" value="SNF2-rel_dom"/>
    <property type="match status" value="1"/>
</dbReference>
<keyword evidence="26" id="KW-1185">Reference proteome</keyword>
<dbReference type="HOGENOM" id="CLU_000315_10_1_1"/>
<keyword evidence="11" id="KW-0238">DNA-binding</keyword>
<evidence type="ECO:0000256" key="13">
    <source>
        <dbReference type="ARBA" id="ARBA00023204"/>
    </source>
</evidence>
<evidence type="ECO:0000256" key="7">
    <source>
        <dbReference type="ARBA" id="ARBA00022801"/>
    </source>
</evidence>
<dbReference type="STRING" id="931890.G8JNW3"/>
<dbReference type="InterPro" id="IPR038718">
    <property type="entry name" value="SNF2-like_sf"/>
</dbReference>